<name>A0A6L2LVF5_TANCI</name>
<organism evidence="1">
    <name type="scientific">Tanacetum cinerariifolium</name>
    <name type="common">Dalmatian daisy</name>
    <name type="synonym">Chrysanthemum cinerariifolium</name>
    <dbReference type="NCBI Taxonomy" id="118510"/>
    <lineage>
        <taxon>Eukaryota</taxon>
        <taxon>Viridiplantae</taxon>
        <taxon>Streptophyta</taxon>
        <taxon>Embryophyta</taxon>
        <taxon>Tracheophyta</taxon>
        <taxon>Spermatophyta</taxon>
        <taxon>Magnoliopsida</taxon>
        <taxon>eudicotyledons</taxon>
        <taxon>Gunneridae</taxon>
        <taxon>Pentapetalae</taxon>
        <taxon>asterids</taxon>
        <taxon>campanulids</taxon>
        <taxon>Asterales</taxon>
        <taxon>Asteraceae</taxon>
        <taxon>Asteroideae</taxon>
        <taxon>Anthemideae</taxon>
        <taxon>Anthemidinae</taxon>
        <taxon>Tanacetum</taxon>
    </lineage>
</organism>
<accession>A0A6L2LVF5</accession>
<dbReference type="EMBL" id="BKCJ010005165">
    <property type="protein sequence ID" value="GEU65250.1"/>
    <property type="molecule type" value="Genomic_DNA"/>
</dbReference>
<dbReference type="AlphaFoldDB" id="A0A6L2LVF5"/>
<sequence>MFLTSIRRKKKSSRQNILTGFKKRLLNSENYPKTRKLIDEFNLEEVFGENVKVCGYSRNEDVNQNVLNKEFIEVITINVEVERVKNDVSKKKKDSSETKQDWLSIRTRGSPKVLYNLMKNLSPVQMKDIIDIGFGSVIGMASEEILGKIAHFVVDNFDDDSMKLKLSNGVISIAPELVYKVLGVPLGGEDINRMNMIGSEDVTTLEWHSQFSRKNPTPKKVYDKIQESRMGGILFKLNFLVLFSNDMGLFGKGRQCRPGKSIIRYINEETKIESLDWCKYVCMCLKMSIINWIIDGENSYYSGPLTALTLMYLISTKCDSIFVPRERPAIKYWTTELIKKREIFEISNGDFGLMSLYSDDSSDDDIFERELDSKMDKLDQKVTLLKLIVEDLEFEFSNSLMDHPNSSSIHHESQYGNIFCEMDYSLNFNDMSRNYNVGECSHGVEELDMDFINKTNEENREDSSEEEMIKEVNQKIIEADIVLQKSINDDVQNKELNCIDEDFQKMFRMKSKYIKPDIKDASIRVQLKRESSIAWYLKSPFKVRGSALNNYANTLSQTEVLTADTLFIMDEETDPIEIIYSSCTNNVKIPRLFLEPLALGLKIDEPVIDISVFDEYLSKKSPQRRASIFRNVEPEMMKMIWRTNENEFGSGVFLMSKFAARILLSENNSYKDEFQKKVDKVRSIDKNTRRELIEKAVLRRPAKLNEYFRIMKS</sequence>
<proteinExistence type="predicted"/>
<comment type="caution">
    <text evidence="1">The sequence shown here is derived from an EMBL/GenBank/DDBJ whole genome shotgun (WGS) entry which is preliminary data.</text>
</comment>
<reference evidence="1" key="1">
    <citation type="journal article" date="2019" name="Sci. Rep.">
        <title>Draft genome of Tanacetum cinerariifolium, the natural source of mosquito coil.</title>
        <authorList>
            <person name="Yamashiro T."/>
            <person name="Shiraishi A."/>
            <person name="Satake H."/>
            <person name="Nakayama K."/>
        </authorList>
    </citation>
    <scope>NUCLEOTIDE SEQUENCE</scope>
</reference>
<evidence type="ECO:0000313" key="1">
    <source>
        <dbReference type="EMBL" id="GEU65250.1"/>
    </source>
</evidence>
<protein>
    <submittedName>
        <fullName evidence="1">Uncharacterized protein</fullName>
    </submittedName>
</protein>
<dbReference type="PANTHER" id="PTHR34835:SF90">
    <property type="entry name" value="AMINOTRANSFERASE-LIKE PLANT MOBILE DOMAIN-CONTAINING PROTEIN"/>
    <property type="match status" value="1"/>
</dbReference>
<dbReference type="PANTHER" id="PTHR34835">
    <property type="entry name" value="OS07G0283600 PROTEIN-RELATED"/>
    <property type="match status" value="1"/>
</dbReference>
<gene>
    <name evidence="1" type="ORF">Tci_037228</name>
</gene>